<dbReference type="AlphaFoldDB" id="A0AAD2FW87"/>
<keyword evidence="2 4" id="KW-0863">Zinc-finger</keyword>
<accession>A0AAD2FW87</accession>
<sequence length="340" mass="38419">MFEQYFLFNCVSMLRDHAVPVAFAFESEFFSVLADFVKACKGNVRGLPTETIAGWVPMIVDGAFVTSQTQFDNTWSTDRTFKKLEASGILSECLRCMAVPQEQASVDARDEIVDRIVTAIVSCPSLLRKKFKEACLQGIVQSLRSLDAAGTKTSVIEYNLHRCAYCRQGSETPLMMCGRCKSYSYCSKECQRAHWKKHKEGCIPISTKDKKKEEIANAMVAQFVNKNNIRLKSKMAEECRKKGLRPHNMVIELDFMPNNDGIIPAMSDSPGNFTITPVRKIVNTKHPWLSQLNKELCDYAIDRLHAHESRKQKLPVEMRLAIYRYAGGVGCTDIAFEVKS</sequence>
<dbReference type="InterPro" id="IPR002893">
    <property type="entry name" value="Znf_MYND"/>
</dbReference>
<dbReference type="Gene3D" id="6.10.140.2220">
    <property type="match status" value="1"/>
</dbReference>
<evidence type="ECO:0000256" key="4">
    <source>
        <dbReference type="PROSITE-ProRule" id="PRU00134"/>
    </source>
</evidence>
<evidence type="ECO:0000259" key="5">
    <source>
        <dbReference type="PROSITE" id="PS50865"/>
    </source>
</evidence>
<keyword evidence="1" id="KW-0479">Metal-binding</keyword>
<dbReference type="PROSITE" id="PS50865">
    <property type="entry name" value="ZF_MYND_2"/>
    <property type="match status" value="1"/>
</dbReference>
<comment type="caution">
    <text evidence="6">The sequence shown here is derived from an EMBL/GenBank/DDBJ whole genome shotgun (WGS) entry which is preliminary data.</text>
</comment>
<name>A0AAD2FW87_9STRA</name>
<gene>
    <name evidence="6" type="ORF">CYCCA115_LOCUS15234</name>
</gene>
<feature type="domain" description="MYND-type" evidence="5">
    <location>
        <begin position="163"/>
        <end position="202"/>
    </location>
</feature>
<dbReference type="InterPro" id="IPR024119">
    <property type="entry name" value="TF_DEAF-1"/>
</dbReference>
<dbReference type="EMBL" id="CAKOGP040001869">
    <property type="protein sequence ID" value="CAJ1954642.1"/>
    <property type="molecule type" value="Genomic_DNA"/>
</dbReference>
<dbReference type="GO" id="GO:0005634">
    <property type="term" value="C:nucleus"/>
    <property type="evidence" value="ECO:0007669"/>
    <property type="project" value="TreeGrafter"/>
</dbReference>
<evidence type="ECO:0000313" key="6">
    <source>
        <dbReference type="EMBL" id="CAJ1954642.1"/>
    </source>
</evidence>
<dbReference type="GO" id="GO:0008270">
    <property type="term" value="F:zinc ion binding"/>
    <property type="evidence" value="ECO:0007669"/>
    <property type="project" value="UniProtKB-KW"/>
</dbReference>
<evidence type="ECO:0000313" key="7">
    <source>
        <dbReference type="Proteomes" id="UP001295423"/>
    </source>
</evidence>
<evidence type="ECO:0000256" key="1">
    <source>
        <dbReference type="ARBA" id="ARBA00022723"/>
    </source>
</evidence>
<organism evidence="6 7">
    <name type="scientific">Cylindrotheca closterium</name>
    <dbReference type="NCBI Taxonomy" id="2856"/>
    <lineage>
        <taxon>Eukaryota</taxon>
        <taxon>Sar</taxon>
        <taxon>Stramenopiles</taxon>
        <taxon>Ochrophyta</taxon>
        <taxon>Bacillariophyta</taxon>
        <taxon>Bacillariophyceae</taxon>
        <taxon>Bacillariophycidae</taxon>
        <taxon>Bacillariales</taxon>
        <taxon>Bacillariaceae</taxon>
        <taxon>Cylindrotheca</taxon>
    </lineage>
</organism>
<reference evidence="6" key="1">
    <citation type="submission" date="2023-08" db="EMBL/GenBank/DDBJ databases">
        <authorList>
            <person name="Audoor S."/>
            <person name="Bilcke G."/>
        </authorList>
    </citation>
    <scope>NUCLEOTIDE SEQUENCE</scope>
</reference>
<proteinExistence type="predicted"/>
<dbReference type="Pfam" id="PF01753">
    <property type="entry name" value="zf-MYND"/>
    <property type="match status" value="1"/>
</dbReference>
<dbReference type="Proteomes" id="UP001295423">
    <property type="component" value="Unassembled WGS sequence"/>
</dbReference>
<protein>
    <recommendedName>
        <fullName evidence="5">MYND-type domain-containing protein</fullName>
    </recommendedName>
</protein>
<keyword evidence="7" id="KW-1185">Reference proteome</keyword>
<evidence type="ECO:0000256" key="3">
    <source>
        <dbReference type="ARBA" id="ARBA00022833"/>
    </source>
</evidence>
<evidence type="ECO:0000256" key="2">
    <source>
        <dbReference type="ARBA" id="ARBA00022771"/>
    </source>
</evidence>
<dbReference type="PANTHER" id="PTHR10237:SF14">
    <property type="entry name" value="MYND-TYPE DOMAIN-CONTAINING PROTEIN"/>
    <property type="match status" value="1"/>
</dbReference>
<dbReference type="PANTHER" id="PTHR10237">
    <property type="entry name" value="DEFORMED EPIDERMAL AUTOREGULATORY FACTOR 1 HOMOLOG SUPPRESSIN"/>
    <property type="match status" value="1"/>
</dbReference>
<dbReference type="GO" id="GO:0000981">
    <property type="term" value="F:DNA-binding transcription factor activity, RNA polymerase II-specific"/>
    <property type="evidence" value="ECO:0007669"/>
    <property type="project" value="TreeGrafter"/>
</dbReference>
<keyword evidence="3" id="KW-0862">Zinc</keyword>
<dbReference type="SUPFAM" id="SSF144232">
    <property type="entry name" value="HIT/MYND zinc finger-like"/>
    <property type="match status" value="1"/>
</dbReference>